<evidence type="ECO:0000259" key="1">
    <source>
        <dbReference type="PROSITE" id="PS50097"/>
    </source>
</evidence>
<keyword evidence="3" id="KW-1185">Reference proteome</keyword>
<dbReference type="OrthoDB" id="3815746at2759"/>
<sequence>MQRKRHKIDVTEDIIHVKCRGSTKLMHVHQSLLKRLVGPFEKLEVTNGEFDPITKTLDLSKLAQHDSFELVVQLLYTGETELVDEPNEPLFAVTMLGTAYYAVFHLMTDWDDQYLTGLLNKFMDHLLDRIINPENYGSALTVEMLLEATKGFCGPPIRFISDWLVHGHLTSKMRPARLVQLVGNRFKDRVLQLFLEQRLAGYDVPPWEKDPCAYHLHFGESKRCQARA</sequence>
<dbReference type="EMBL" id="MUNK01000195">
    <property type="protein sequence ID" value="OTA25889.1"/>
    <property type="molecule type" value="Genomic_DNA"/>
</dbReference>
<accession>A0A1Z5SY00</accession>
<comment type="caution">
    <text evidence="2">The sequence shown here is derived from an EMBL/GenBank/DDBJ whole genome shotgun (WGS) entry which is preliminary data.</text>
</comment>
<feature type="domain" description="BTB" evidence="1">
    <location>
        <begin position="11"/>
        <end position="84"/>
    </location>
</feature>
<proteinExistence type="predicted"/>
<gene>
    <name evidence="2" type="ORF">BTJ68_12254</name>
</gene>
<protein>
    <recommendedName>
        <fullName evidence="1">BTB domain-containing protein</fullName>
    </recommendedName>
</protein>
<reference evidence="2 3" key="1">
    <citation type="submission" date="2017-01" db="EMBL/GenBank/DDBJ databases">
        <title>The recent genome duplication of the halophilic yeast Hortaea werneckii: insights from long-read sequencing.</title>
        <authorList>
            <person name="Sinha S."/>
            <person name="Flibotte S."/>
            <person name="Neira M."/>
            <person name="Lenassi M."/>
            <person name="Gostincar C."/>
            <person name="Stajich J.E."/>
            <person name="Nislow C.E."/>
        </authorList>
    </citation>
    <scope>NUCLEOTIDE SEQUENCE [LARGE SCALE GENOMIC DNA]</scope>
    <source>
        <strain evidence="2 3">EXF-2000</strain>
    </source>
</reference>
<dbReference type="InParanoid" id="A0A1Z5SY00"/>
<evidence type="ECO:0000313" key="3">
    <source>
        <dbReference type="Proteomes" id="UP000194280"/>
    </source>
</evidence>
<dbReference type="Proteomes" id="UP000194280">
    <property type="component" value="Unassembled WGS sequence"/>
</dbReference>
<organism evidence="2 3">
    <name type="scientific">Hortaea werneckii EXF-2000</name>
    <dbReference type="NCBI Taxonomy" id="1157616"/>
    <lineage>
        <taxon>Eukaryota</taxon>
        <taxon>Fungi</taxon>
        <taxon>Dikarya</taxon>
        <taxon>Ascomycota</taxon>
        <taxon>Pezizomycotina</taxon>
        <taxon>Dothideomycetes</taxon>
        <taxon>Dothideomycetidae</taxon>
        <taxon>Mycosphaerellales</taxon>
        <taxon>Teratosphaeriaceae</taxon>
        <taxon>Hortaea</taxon>
    </lineage>
</organism>
<dbReference type="VEuPathDB" id="FungiDB:BTJ68_12254"/>
<dbReference type="AlphaFoldDB" id="A0A1Z5SY00"/>
<name>A0A1Z5SY00_HORWE</name>
<dbReference type="PROSITE" id="PS50097">
    <property type="entry name" value="BTB"/>
    <property type="match status" value="1"/>
</dbReference>
<dbReference type="InterPro" id="IPR000210">
    <property type="entry name" value="BTB/POZ_dom"/>
</dbReference>
<evidence type="ECO:0000313" key="2">
    <source>
        <dbReference type="EMBL" id="OTA25889.1"/>
    </source>
</evidence>